<organism evidence="1 2">
    <name type="scientific">Phytophthora nicotianae P1976</name>
    <dbReference type="NCBI Taxonomy" id="1317066"/>
    <lineage>
        <taxon>Eukaryota</taxon>
        <taxon>Sar</taxon>
        <taxon>Stramenopiles</taxon>
        <taxon>Oomycota</taxon>
        <taxon>Peronosporomycetes</taxon>
        <taxon>Peronosporales</taxon>
        <taxon>Peronosporaceae</taxon>
        <taxon>Phytophthora</taxon>
    </lineage>
</organism>
<gene>
    <name evidence="1" type="ORF">F444_05825</name>
</gene>
<protein>
    <submittedName>
        <fullName evidence="1">Uncharacterized protein</fullName>
    </submittedName>
</protein>
<reference evidence="1 2" key="1">
    <citation type="submission" date="2013-11" db="EMBL/GenBank/DDBJ databases">
        <title>The Genome Sequence of Phytophthora parasitica P1976.</title>
        <authorList>
            <consortium name="The Broad Institute Genomics Platform"/>
            <person name="Russ C."/>
            <person name="Tyler B."/>
            <person name="Panabieres F."/>
            <person name="Shan W."/>
            <person name="Tripathy S."/>
            <person name="Grunwald N."/>
            <person name="Machado M."/>
            <person name="Johnson C.S."/>
            <person name="Walker B."/>
            <person name="Young S."/>
            <person name="Zeng Q."/>
            <person name="Gargeya S."/>
            <person name="Fitzgerald M."/>
            <person name="Haas B."/>
            <person name="Abouelleil A."/>
            <person name="Allen A.W."/>
            <person name="Alvarado L."/>
            <person name="Arachchi H.M."/>
            <person name="Berlin A.M."/>
            <person name="Chapman S.B."/>
            <person name="Gainer-Dewar J."/>
            <person name="Goldberg J."/>
            <person name="Griggs A."/>
            <person name="Gujja S."/>
            <person name="Hansen M."/>
            <person name="Howarth C."/>
            <person name="Imamovic A."/>
            <person name="Ireland A."/>
            <person name="Larimer J."/>
            <person name="McCowan C."/>
            <person name="Murphy C."/>
            <person name="Pearson M."/>
            <person name="Poon T.W."/>
            <person name="Priest M."/>
            <person name="Roberts A."/>
            <person name="Saif S."/>
            <person name="Shea T."/>
            <person name="Sisk P."/>
            <person name="Sykes S."/>
            <person name="Wortman J."/>
            <person name="Nusbaum C."/>
            <person name="Birren B."/>
        </authorList>
    </citation>
    <scope>NUCLEOTIDE SEQUENCE [LARGE SCALE GENOMIC DNA]</scope>
    <source>
        <strain evidence="1 2">P1976</strain>
    </source>
</reference>
<accession>A0A081AKN1</accession>
<sequence length="90" mass="10031">MQSIRGDCAVRSDEQQYLIVGAELESRPKCKATRQASSRARDDLAMQLDTKAPRRSPMRWFAARWGQLWCREAPEIRIALAAAAVAAVGD</sequence>
<proteinExistence type="predicted"/>
<name>A0A081AKN1_PHYNI</name>
<dbReference type="AlphaFoldDB" id="A0A081AKN1"/>
<dbReference type="EMBL" id="ANJA01001093">
    <property type="protein sequence ID" value="ETO79442.1"/>
    <property type="molecule type" value="Genomic_DNA"/>
</dbReference>
<evidence type="ECO:0000313" key="2">
    <source>
        <dbReference type="Proteomes" id="UP000028582"/>
    </source>
</evidence>
<evidence type="ECO:0000313" key="1">
    <source>
        <dbReference type="EMBL" id="ETO79442.1"/>
    </source>
</evidence>
<comment type="caution">
    <text evidence="1">The sequence shown here is derived from an EMBL/GenBank/DDBJ whole genome shotgun (WGS) entry which is preliminary data.</text>
</comment>
<dbReference type="Proteomes" id="UP000028582">
    <property type="component" value="Unassembled WGS sequence"/>
</dbReference>